<reference evidence="1 2" key="1">
    <citation type="journal article" date="2020" name="Phytopathology">
        <title>Genome Sequence Resources of Colletotrichum truncatum, C. plurivorum, C. musicola, and C. sojae: Four Species Pathogenic to Soybean (Glycine max).</title>
        <authorList>
            <person name="Rogerio F."/>
            <person name="Boufleur T.R."/>
            <person name="Ciampi-Guillardi M."/>
            <person name="Sukno S.A."/>
            <person name="Thon M.R."/>
            <person name="Massola Junior N.S."/>
            <person name="Baroncelli R."/>
        </authorList>
    </citation>
    <scope>NUCLEOTIDE SEQUENCE [LARGE SCALE GENOMIC DNA]</scope>
    <source>
        <strain evidence="1 2">CMES1059</strain>
    </source>
</reference>
<keyword evidence="2" id="KW-1185">Reference proteome</keyword>
<dbReference type="EMBL" id="VUJX02000016">
    <property type="protein sequence ID" value="KAL0929565.1"/>
    <property type="molecule type" value="Genomic_DNA"/>
</dbReference>
<name>A0ACC3YCM0_COLTU</name>
<organism evidence="1 2">
    <name type="scientific">Colletotrichum truncatum</name>
    <name type="common">Anthracnose fungus</name>
    <name type="synonym">Colletotrichum capsici</name>
    <dbReference type="NCBI Taxonomy" id="5467"/>
    <lineage>
        <taxon>Eukaryota</taxon>
        <taxon>Fungi</taxon>
        <taxon>Dikarya</taxon>
        <taxon>Ascomycota</taxon>
        <taxon>Pezizomycotina</taxon>
        <taxon>Sordariomycetes</taxon>
        <taxon>Hypocreomycetidae</taxon>
        <taxon>Glomerellales</taxon>
        <taxon>Glomerellaceae</taxon>
        <taxon>Colletotrichum</taxon>
        <taxon>Colletotrichum truncatum species complex</taxon>
    </lineage>
</organism>
<protein>
    <submittedName>
        <fullName evidence="1">Nuclear pore protein</fullName>
    </submittedName>
</protein>
<comment type="caution">
    <text evidence="1">The sequence shown here is derived from an EMBL/GenBank/DDBJ whole genome shotgun (WGS) entry which is preliminary data.</text>
</comment>
<dbReference type="Proteomes" id="UP000805649">
    <property type="component" value="Unassembled WGS sequence"/>
</dbReference>
<gene>
    <name evidence="1" type="ORF">CTRU02_215464</name>
</gene>
<evidence type="ECO:0000313" key="1">
    <source>
        <dbReference type="EMBL" id="KAL0929565.1"/>
    </source>
</evidence>
<sequence length="387" mass="42089">MGIALRVEGNADEVQMLQMSGSAMPLSCMTDLWGITILFRGQGGREGSTCGTVRSTRRLKVTVEACRPPRIFPSSVPPSDASTIYFLPKFNDGYLTICPGPFSDSNHSITPLEMSPKKTQSGIFAPSELLGRIERTITIGNGSNNITIVTECRQNDKSVLHALLVSSDAMARASQVWRRMFEGEWVEACKDERPVLDYREDSHTAVMTLMNIIHIQFGQVPSTLTLSELRKIAIFSDKWFLTAVLEPWVQRWVEQLSILIDAEGHEPDWLWIAWEFGITAVFNRVGARLAFGAPIPEAKPASSAFTFPGGAFGAPIPETKPASSAFTSPGGAFGVSRPQVSYLNELSKVNTVSSFSSMALPPGVEALPSFSGAPIPNETALHSSLGH</sequence>
<evidence type="ECO:0000313" key="2">
    <source>
        <dbReference type="Proteomes" id="UP000805649"/>
    </source>
</evidence>
<accession>A0ACC3YCM0</accession>
<proteinExistence type="predicted"/>